<dbReference type="PROSITE" id="PS50943">
    <property type="entry name" value="HTH_CROC1"/>
    <property type="match status" value="1"/>
</dbReference>
<dbReference type="InterPro" id="IPR010982">
    <property type="entry name" value="Lambda_DNA-bd_dom_sf"/>
</dbReference>
<evidence type="ECO:0000313" key="2">
    <source>
        <dbReference type="EMBL" id="MCV2231798.1"/>
    </source>
</evidence>
<sequence length="160" mass="18383">MTLKEQRIYLGLTQTEVSKMVNIPLRTYKDYENNPKRVNSIKYKYILDKLLDFGHIDESHGVLTLDQIKQGIFKATQSYEIDFCYLFGSYARNEATPNSDVDLIISTKATGLQYYGLVETLRQHLLKKVDVILWTDLTSNPELIYAVLKDGIKIVGKGKE</sequence>
<dbReference type="CDD" id="cd00093">
    <property type="entry name" value="HTH_XRE"/>
    <property type="match status" value="1"/>
</dbReference>
<dbReference type="EMBL" id="JAOVQM010000002">
    <property type="protein sequence ID" value="MCV2231798.1"/>
    <property type="molecule type" value="Genomic_DNA"/>
</dbReference>
<dbReference type="Gene3D" id="3.30.460.10">
    <property type="entry name" value="Beta Polymerase, domain 2"/>
    <property type="match status" value="1"/>
</dbReference>
<dbReference type="InterPro" id="IPR043519">
    <property type="entry name" value="NT_sf"/>
</dbReference>
<dbReference type="PANTHER" id="PTHR43852:SF3">
    <property type="entry name" value="NUCLEOTIDYLTRANSFERASE"/>
    <property type="match status" value="1"/>
</dbReference>
<organism evidence="2 3">
    <name type="scientific">Paracholeplasma manati</name>
    <dbReference type="NCBI Taxonomy" id="591373"/>
    <lineage>
        <taxon>Bacteria</taxon>
        <taxon>Bacillati</taxon>
        <taxon>Mycoplasmatota</taxon>
        <taxon>Mollicutes</taxon>
        <taxon>Acholeplasmatales</taxon>
        <taxon>Acholeplasmataceae</taxon>
        <taxon>Paracholeplasma</taxon>
    </lineage>
</organism>
<evidence type="ECO:0000313" key="3">
    <source>
        <dbReference type="Proteomes" id="UP001177160"/>
    </source>
</evidence>
<dbReference type="SUPFAM" id="SSF81301">
    <property type="entry name" value="Nucleotidyltransferase"/>
    <property type="match status" value="1"/>
</dbReference>
<dbReference type="Proteomes" id="UP001177160">
    <property type="component" value="Unassembled WGS sequence"/>
</dbReference>
<dbReference type="CDD" id="cd05403">
    <property type="entry name" value="NT_KNTase_like"/>
    <property type="match status" value="1"/>
</dbReference>
<dbReference type="InterPro" id="IPR001387">
    <property type="entry name" value="Cro/C1-type_HTH"/>
</dbReference>
<dbReference type="Pfam" id="PF18765">
    <property type="entry name" value="Polbeta"/>
    <property type="match status" value="1"/>
</dbReference>
<name>A0ABT2YBL6_9MOLU</name>
<reference evidence="2" key="1">
    <citation type="submission" date="2022-09" db="EMBL/GenBank/DDBJ databases">
        <title>Novel Mycoplasma species identified in domestic and wild animals.</title>
        <authorList>
            <person name="Volokhov D.V."/>
            <person name="Furtak V.A."/>
            <person name="Zagorodnyaya T.A."/>
        </authorList>
    </citation>
    <scope>NUCLEOTIDE SEQUENCE</scope>
    <source>
        <strain evidence="2">Oakley</strain>
    </source>
</reference>
<accession>A0ABT2YBL6</accession>
<gene>
    <name evidence="2" type="ORF">N7548_03050</name>
</gene>
<dbReference type="RefSeq" id="WP_263607951.1">
    <property type="nucleotide sequence ID" value="NZ_JAOVQM010000002.1"/>
</dbReference>
<proteinExistence type="predicted"/>
<comment type="caution">
    <text evidence="2">The sequence shown here is derived from an EMBL/GenBank/DDBJ whole genome shotgun (WGS) entry which is preliminary data.</text>
</comment>
<keyword evidence="3" id="KW-1185">Reference proteome</keyword>
<dbReference type="Pfam" id="PF01381">
    <property type="entry name" value="HTH_3"/>
    <property type="match status" value="1"/>
</dbReference>
<dbReference type="SUPFAM" id="SSF47413">
    <property type="entry name" value="lambda repressor-like DNA-binding domains"/>
    <property type="match status" value="1"/>
</dbReference>
<dbReference type="InterPro" id="IPR041633">
    <property type="entry name" value="Polbeta"/>
</dbReference>
<dbReference type="InterPro" id="IPR052930">
    <property type="entry name" value="TA_antitoxin_MntA"/>
</dbReference>
<dbReference type="Gene3D" id="1.10.260.40">
    <property type="entry name" value="lambda repressor-like DNA-binding domains"/>
    <property type="match status" value="1"/>
</dbReference>
<protein>
    <submittedName>
        <fullName evidence="2">Nucleotidyltransferase domain-containing protein</fullName>
    </submittedName>
</protein>
<dbReference type="PANTHER" id="PTHR43852">
    <property type="entry name" value="NUCLEOTIDYLTRANSFERASE"/>
    <property type="match status" value="1"/>
</dbReference>
<evidence type="ECO:0000259" key="1">
    <source>
        <dbReference type="PROSITE" id="PS50943"/>
    </source>
</evidence>
<feature type="domain" description="HTH cro/C1-type" evidence="1">
    <location>
        <begin position="3"/>
        <end position="34"/>
    </location>
</feature>